<keyword evidence="1 3" id="KW-0560">Oxidoreductase</keyword>
<evidence type="ECO:0000313" key="3">
    <source>
        <dbReference type="EMBL" id="MPL97763.1"/>
    </source>
</evidence>
<dbReference type="InterPro" id="IPR036188">
    <property type="entry name" value="FAD/NAD-bd_sf"/>
</dbReference>
<evidence type="ECO:0000259" key="2">
    <source>
        <dbReference type="Pfam" id="PF07992"/>
    </source>
</evidence>
<comment type="caution">
    <text evidence="3">The sequence shown here is derived from an EMBL/GenBank/DDBJ whole genome shotgun (WGS) entry which is preliminary data.</text>
</comment>
<dbReference type="InterPro" id="IPR051691">
    <property type="entry name" value="Metab_Enz_Cyan_OpOx_G3PDH"/>
</dbReference>
<dbReference type="Gene3D" id="3.40.50.720">
    <property type="entry name" value="NAD(P)-binding Rossmann-like Domain"/>
    <property type="match status" value="1"/>
</dbReference>
<dbReference type="EMBL" id="VSSQ01000573">
    <property type="protein sequence ID" value="MPL97763.1"/>
    <property type="molecule type" value="Genomic_DNA"/>
</dbReference>
<dbReference type="EC" id="1.18.1.2" evidence="3"/>
<dbReference type="PANTHER" id="PTHR42949">
    <property type="entry name" value="ANAEROBIC GLYCEROL-3-PHOSPHATE DEHYDROGENASE SUBUNIT B"/>
    <property type="match status" value="1"/>
</dbReference>
<dbReference type="PRINTS" id="PR00368">
    <property type="entry name" value="FADPNR"/>
</dbReference>
<dbReference type="PANTHER" id="PTHR42949:SF3">
    <property type="entry name" value="ANAEROBIC GLYCEROL-3-PHOSPHATE DEHYDROGENASE SUBUNIT B"/>
    <property type="match status" value="1"/>
</dbReference>
<organism evidence="3">
    <name type="scientific">bioreactor metagenome</name>
    <dbReference type="NCBI Taxonomy" id="1076179"/>
    <lineage>
        <taxon>unclassified sequences</taxon>
        <taxon>metagenomes</taxon>
        <taxon>ecological metagenomes</taxon>
    </lineage>
</organism>
<sequence length="346" mass="38101">MSKKVVVIGGGPAGMESATYLANFGFEVSLVEKENSVGGKLNSWDRLFPSMRPGGEVKEFLDKGNKLSDVKVLLNTEIDKVDRSNGQMKLFTNSGQSLEADAVVIATGFEVFDARKKEEYGYGIYDNVITSKDLEQLFREHKKIARADGKPVKRVGIVHCVGSRDEKAGNIYCSKVCCVTGVKQAIEIHEVIPDAEVFCFYMDLRMFGMHFEELYKDAQEKHGVQFIRGRLSEAAEAQDGSVVVKVEDTLSGRPLKMSVDLLILLVGFVPSEGTTKMGKLFGVPFNDNRFLHGADEHTGTGMTKSNGVFLAGTCTAPRTITNSILDARSTAMRVAGYLNDWKTEKR</sequence>
<accession>A0A644W5S1</accession>
<dbReference type="PRINTS" id="PR00469">
    <property type="entry name" value="PNDRDTASEII"/>
</dbReference>
<dbReference type="InterPro" id="IPR023753">
    <property type="entry name" value="FAD/NAD-binding_dom"/>
</dbReference>
<gene>
    <name evidence="3" type="ORF">SDC9_43958</name>
</gene>
<evidence type="ECO:0000256" key="1">
    <source>
        <dbReference type="ARBA" id="ARBA00023002"/>
    </source>
</evidence>
<dbReference type="GO" id="GO:0004324">
    <property type="term" value="F:ferredoxin-NADP+ reductase activity"/>
    <property type="evidence" value="ECO:0007669"/>
    <property type="project" value="UniProtKB-EC"/>
</dbReference>
<proteinExistence type="predicted"/>
<dbReference type="Gene3D" id="3.50.50.60">
    <property type="entry name" value="FAD/NAD(P)-binding domain"/>
    <property type="match status" value="2"/>
</dbReference>
<name>A0A644W5S1_9ZZZZ</name>
<dbReference type="AlphaFoldDB" id="A0A644W5S1"/>
<dbReference type="SUPFAM" id="SSF51905">
    <property type="entry name" value="FAD/NAD(P)-binding domain"/>
    <property type="match status" value="1"/>
</dbReference>
<feature type="domain" description="FAD/NAD(P)-binding" evidence="2">
    <location>
        <begin position="3"/>
        <end position="324"/>
    </location>
</feature>
<dbReference type="Pfam" id="PF07992">
    <property type="entry name" value="Pyr_redox_2"/>
    <property type="match status" value="1"/>
</dbReference>
<reference evidence="3" key="1">
    <citation type="submission" date="2019-08" db="EMBL/GenBank/DDBJ databases">
        <authorList>
            <person name="Kucharzyk K."/>
            <person name="Murdoch R.W."/>
            <person name="Higgins S."/>
            <person name="Loffler F."/>
        </authorList>
    </citation>
    <scope>NUCLEOTIDE SEQUENCE</scope>
</reference>
<protein>
    <submittedName>
        <fullName evidence="3">Ferredoxin--NADP reductase</fullName>
        <ecNumber evidence="3">1.18.1.2</ecNumber>
    </submittedName>
</protein>